<dbReference type="NCBIfam" id="TIGR02106">
    <property type="entry name" value="cyd_oper_ybgT"/>
    <property type="match status" value="1"/>
</dbReference>
<dbReference type="Proteomes" id="UP000254720">
    <property type="component" value="Unassembled WGS sequence"/>
</dbReference>
<dbReference type="Pfam" id="PF08173">
    <property type="entry name" value="YbgT_YccB"/>
    <property type="match status" value="1"/>
</dbReference>
<evidence type="ECO:0000313" key="2">
    <source>
        <dbReference type="Proteomes" id="UP000254720"/>
    </source>
</evidence>
<comment type="caution">
    <text evidence="1">The sequence shown here is derived from an EMBL/GenBank/DDBJ whole genome shotgun (WGS) entry which is preliminary data.</text>
</comment>
<keyword evidence="2" id="KW-1185">Reference proteome</keyword>
<accession>A0A370GH83</accession>
<dbReference type="RefSeq" id="WP_114834572.1">
    <property type="nucleotide sequence ID" value="NZ_LR699114.1"/>
</dbReference>
<dbReference type="OrthoDB" id="9806372at2"/>
<protein>
    <submittedName>
        <fullName evidence="1">Cyd operon protein YbgT</fullName>
    </submittedName>
</protein>
<reference evidence="1 2" key="1">
    <citation type="submission" date="2018-07" db="EMBL/GenBank/DDBJ databases">
        <title>Genomic Encyclopedia of Type Strains, Phase IV (KMG-IV): sequencing the most valuable type-strain genomes for metagenomic binning, comparative biology and taxonomic classification.</title>
        <authorList>
            <person name="Goeker M."/>
        </authorList>
    </citation>
    <scope>NUCLEOTIDE SEQUENCE [LARGE SCALE GENOMIC DNA]</scope>
    <source>
        <strain evidence="1 2">DSM 16500</strain>
    </source>
</reference>
<evidence type="ECO:0000313" key="1">
    <source>
        <dbReference type="EMBL" id="RDI42710.1"/>
    </source>
</evidence>
<dbReference type="EMBL" id="QQAX01000013">
    <property type="protein sequence ID" value="RDI42710.1"/>
    <property type="molecule type" value="Genomic_DNA"/>
</dbReference>
<sequence>MWYFAWILGTAFACSFAVFNALWLELETNGTEDGF</sequence>
<name>A0A370GH83_9COXI</name>
<proteinExistence type="predicted"/>
<dbReference type="InterPro" id="IPR012994">
    <property type="entry name" value="YbgT_YccB"/>
</dbReference>
<organism evidence="1 2">
    <name type="scientific">Aquicella lusitana</name>
    <dbReference type="NCBI Taxonomy" id="254246"/>
    <lineage>
        <taxon>Bacteria</taxon>
        <taxon>Pseudomonadati</taxon>
        <taxon>Pseudomonadota</taxon>
        <taxon>Gammaproteobacteria</taxon>
        <taxon>Legionellales</taxon>
        <taxon>Coxiellaceae</taxon>
        <taxon>Aquicella</taxon>
    </lineage>
</organism>
<dbReference type="AlphaFoldDB" id="A0A370GH83"/>
<gene>
    <name evidence="1" type="ORF">C8D86_11339</name>
</gene>
<dbReference type="InterPro" id="IPR011724">
    <property type="entry name" value="Cyd_oper_YbgT"/>
</dbReference>